<dbReference type="AlphaFoldDB" id="A0A1E3Q2M7"/>
<protein>
    <submittedName>
        <fullName evidence="1">Uncharacterized protein</fullName>
    </submittedName>
</protein>
<gene>
    <name evidence="1" type="ORF">LIPSTDRAFT_112012</name>
</gene>
<evidence type="ECO:0000313" key="2">
    <source>
        <dbReference type="Proteomes" id="UP000094385"/>
    </source>
</evidence>
<dbReference type="EMBL" id="KV454296">
    <property type="protein sequence ID" value="ODQ71949.1"/>
    <property type="molecule type" value="Genomic_DNA"/>
</dbReference>
<dbReference type="OrthoDB" id="10419304at2759"/>
<keyword evidence="2" id="KW-1185">Reference proteome</keyword>
<organism evidence="1 2">
    <name type="scientific">Lipomyces starkeyi NRRL Y-11557</name>
    <dbReference type="NCBI Taxonomy" id="675824"/>
    <lineage>
        <taxon>Eukaryota</taxon>
        <taxon>Fungi</taxon>
        <taxon>Dikarya</taxon>
        <taxon>Ascomycota</taxon>
        <taxon>Saccharomycotina</taxon>
        <taxon>Lipomycetes</taxon>
        <taxon>Lipomycetales</taxon>
        <taxon>Lipomycetaceae</taxon>
        <taxon>Lipomyces</taxon>
    </lineage>
</organism>
<proteinExistence type="predicted"/>
<reference evidence="1 2" key="1">
    <citation type="journal article" date="2016" name="Proc. Natl. Acad. Sci. U.S.A.">
        <title>Comparative genomics of biotechnologically important yeasts.</title>
        <authorList>
            <person name="Riley R."/>
            <person name="Haridas S."/>
            <person name="Wolfe K.H."/>
            <person name="Lopes M.R."/>
            <person name="Hittinger C.T."/>
            <person name="Goeker M."/>
            <person name="Salamov A.A."/>
            <person name="Wisecaver J.H."/>
            <person name="Long T.M."/>
            <person name="Calvey C.H."/>
            <person name="Aerts A.L."/>
            <person name="Barry K.W."/>
            <person name="Choi C."/>
            <person name="Clum A."/>
            <person name="Coughlan A.Y."/>
            <person name="Deshpande S."/>
            <person name="Douglass A.P."/>
            <person name="Hanson S.J."/>
            <person name="Klenk H.-P."/>
            <person name="LaButti K.M."/>
            <person name="Lapidus A."/>
            <person name="Lindquist E.A."/>
            <person name="Lipzen A.M."/>
            <person name="Meier-Kolthoff J.P."/>
            <person name="Ohm R.A."/>
            <person name="Otillar R.P."/>
            <person name="Pangilinan J.L."/>
            <person name="Peng Y."/>
            <person name="Rokas A."/>
            <person name="Rosa C.A."/>
            <person name="Scheuner C."/>
            <person name="Sibirny A.A."/>
            <person name="Slot J.C."/>
            <person name="Stielow J.B."/>
            <person name="Sun H."/>
            <person name="Kurtzman C.P."/>
            <person name="Blackwell M."/>
            <person name="Grigoriev I.V."/>
            <person name="Jeffries T.W."/>
        </authorList>
    </citation>
    <scope>NUCLEOTIDE SEQUENCE [LARGE SCALE GENOMIC DNA]</scope>
    <source>
        <strain evidence="1 2">NRRL Y-11557</strain>
    </source>
</reference>
<accession>A0A1E3Q2M7</accession>
<sequence length="437" mass="47629">MDPAARFSAAMSHISCTDMQCRSQCGRSTPSSDCNDCEEDIIEDIELLDLVNSAKHTATSSSKYPTGSALGTQQMVSTANTFAASAMASYFPAALTIEPISACGGSSSLKSAFEDLVRYLSTSTSKRSNPKKLATLTVDYSHGGDCSYRCRRNSMSINSATTRLQAWWREIRGRDTAMHQTPSITRSPTAMNGASYGPTNNILPAASDSSVDVNLMDDLHNGRLPSQRRNAMDLADPDEERRQFFTSYNTRMRPGGMVSVLNVFDDDHIFQSQATGFDRFQENVDYERPTLQRLAPCLHVEPQQCCSRSGHNRRNANMYHTSGPLISSGFTENLRRQAELSVKQQETIDALAVIANKARFVATSIDNTGAGGCAKIATEGAANNSSGSFSTIDLATAGVQYLRLSGTSPYPGHEPIGKKFLTKWKEVLERVFITAGK</sequence>
<dbReference type="Proteomes" id="UP000094385">
    <property type="component" value="Unassembled WGS sequence"/>
</dbReference>
<evidence type="ECO:0000313" key="1">
    <source>
        <dbReference type="EMBL" id="ODQ71949.1"/>
    </source>
</evidence>
<name>A0A1E3Q2M7_LIPST</name>